<dbReference type="InterPro" id="IPR014729">
    <property type="entry name" value="Rossmann-like_a/b/a_fold"/>
</dbReference>
<evidence type="ECO:0000256" key="3">
    <source>
        <dbReference type="ARBA" id="ARBA00022598"/>
    </source>
</evidence>
<comment type="similarity">
    <text evidence="9">Belongs to the class-I aminoacyl-tRNA synthetase family.</text>
</comment>
<keyword evidence="3 9" id="KW-0436">Ligase</keyword>
<dbReference type="FunFam" id="2.170.220.10:FF:000003">
    <property type="entry name" value="Methionine--tRNA ligase"/>
    <property type="match status" value="1"/>
</dbReference>
<dbReference type="EMBL" id="DTBJ01000002">
    <property type="protein sequence ID" value="HGM57979.1"/>
    <property type="molecule type" value="Genomic_DNA"/>
</dbReference>
<dbReference type="Gene3D" id="3.40.50.620">
    <property type="entry name" value="HUPs"/>
    <property type="match status" value="1"/>
</dbReference>
<dbReference type="InterPro" id="IPR015413">
    <property type="entry name" value="Methionyl/Leucyl_tRNA_Synth"/>
</dbReference>
<evidence type="ECO:0000259" key="10">
    <source>
        <dbReference type="Pfam" id="PF08264"/>
    </source>
</evidence>
<feature type="domain" description="Methionyl/Leucyl tRNA synthetase" evidence="11">
    <location>
        <begin position="3"/>
        <end position="136"/>
    </location>
</feature>
<dbReference type="Gene3D" id="1.10.730.10">
    <property type="entry name" value="Isoleucyl-tRNA Synthetase, Domain 1"/>
    <property type="match status" value="1"/>
</dbReference>
<dbReference type="GO" id="GO:0004825">
    <property type="term" value="F:methionine-tRNA ligase activity"/>
    <property type="evidence" value="ECO:0007669"/>
    <property type="project" value="UniProtKB-EC"/>
</dbReference>
<evidence type="ECO:0000256" key="6">
    <source>
        <dbReference type="ARBA" id="ARBA00022917"/>
    </source>
</evidence>
<dbReference type="SUPFAM" id="SSF47323">
    <property type="entry name" value="Anticodon-binding domain of a subclass of class I aminoacyl-tRNA synthetases"/>
    <property type="match status" value="1"/>
</dbReference>
<keyword evidence="5 9" id="KW-0067">ATP-binding</keyword>
<dbReference type="InterPro" id="IPR009080">
    <property type="entry name" value="tRNAsynth_Ia_anticodon-bd"/>
</dbReference>
<evidence type="ECO:0000256" key="1">
    <source>
        <dbReference type="ARBA" id="ARBA00004496"/>
    </source>
</evidence>
<dbReference type="InterPro" id="IPR023457">
    <property type="entry name" value="Met-tRNA_synth_2"/>
</dbReference>
<evidence type="ECO:0000259" key="11">
    <source>
        <dbReference type="Pfam" id="PF09334"/>
    </source>
</evidence>
<dbReference type="NCBIfam" id="TIGR00398">
    <property type="entry name" value="metG"/>
    <property type="match status" value="1"/>
</dbReference>
<dbReference type="InterPro" id="IPR041872">
    <property type="entry name" value="Anticodon_Met"/>
</dbReference>
<comment type="subcellular location">
    <subcellularLocation>
        <location evidence="1">Cytoplasm</location>
    </subcellularLocation>
</comment>
<dbReference type="PANTHER" id="PTHR43326:SF1">
    <property type="entry name" value="METHIONINE--TRNA LIGASE, MITOCHONDRIAL"/>
    <property type="match status" value="1"/>
</dbReference>
<keyword evidence="7 9" id="KW-0030">Aminoacyl-tRNA synthetase</keyword>
<sequence>MSIYITTPIYYPNAPPHIGHAYTTIFADVLARFSRLTGHKIFFLTGNDEHGLKLQRIFEEERIEPMKYLDEMADVYKRYWSLLDISYDYFIRTTDRYHEEVVKHCANELYKKGYIYRAKYSGWYCVSCEKFYSEREYVLKNGKPFCPIHDKPIEWIDEETYYFKLSDFREYLEDVLNNRDIVYPRSYALEVLNKIREEGLKDVSIARPRNRVWWGIPLPFDTNYTVYVWFDALLNYISGIGYLRDMARFKEYWSNVHHVIGKDILWFHTAVWFSILKALDIEPPKKLIVHAFLINRGLKIGKSSGNIITIEDLMEKYKSSDSVRYVLMRVFNLDKDVEVSTELFDSIYNSELANNYGNLVRRVGVLAIKKSKGIIYKRRIDQEIADKIESCVNKYMDYMEKYDIAQALNTAMELSREANTYINDVKPWEKAHPDKELYTLLELTRVISILLHPVIPRATAKLSELYGFKITNPRVLEIGSVERFNVIDSPILFSKIK</sequence>
<dbReference type="GO" id="GO:0005737">
    <property type="term" value="C:cytoplasm"/>
    <property type="evidence" value="ECO:0007669"/>
    <property type="project" value="UniProtKB-SubCell"/>
</dbReference>
<evidence type="ECO:0000313" key="13">
    <source>
        <dbReference type="EMBL" id="HGU64842.1"/>
    </source>
</evidence>
<dbReference type="InterPro" id="IPR001412">
    <property type="entry name" value="aa-tRNA-synth_I_CS"/>
</dbReference>
<accession>A0A7C4H4V6</accession>
<dbReference type="PANTHER" id="PTHR43326">
    <property type="entry name" value="METHIONYL-TRNA SYNTHETASE"/>
    <property type="match status" value="1"/>
</dbReference>
<keyword evidence="6 9" id="KW-0648">Protein biosynthesis</keyword>
<evidence type="ECO:0000256" key="2">
    <source>
        <dbReference type="ARBA" id="ARBA00012838"/>
    </source>
</evidence>
<protein>
    <recommendedName>
        <fullName evidence="2">methionine--tRNA ligase</fullName>
        <ecNumber evidence="2">6.1.1.10</ecNumber>
    </recommendedName>
    <alternativeName>
        <fullName evidence="8">Methionyl-tRNA synthetase</fullName>
    </alternativeName>
</protein>
<organism evidence="12">
    <name type="scientific">Staphylothermus marinus</name>
    <dbReference type="NCBI Taxonomy" id="2280"/>
    <lineage>
        <taxon>Archaea</taxon>
        <taxon>Thermoproteota</taxon>
        <taxon>Thermoprotei</taxon>
        <taxon>Desulfurococcales</taxon>
        <taxon>Desulfurococcaceae</taxon>
        <taxon>Staphylothermus</taxon>
    </lineage>
</organism>
<dbReference type="PRINTS" id="PR01041">
    <property type="entry name" value="TRNASYNTHMET"/>
</dbReference>
<evidence type="ECO:0000313" key="12">
    <source>
        <dbReference type="EMBL" id="HGM57979.1"/>
    </source>
</evidence>
<dbReference type="Pfam" id="PF08264">
    <property type="entry name" value="Anticodon_1"/>
    <property type="match status" value="1"/>
</dbReference>
<evidence type="ECO:0000256" key="5">
    <source>
        <dbReference type="ARBA" id="ARBA00022840"/>
    </source>
</evidence>
<dbReference type="InterPro" id="IPR013155">
    <property type="entry name" value="M/V/L/I-tRNA-synth_anticd-bd"/>
</dbReference>
<dbReference type="InterPro" id="IPR033911">
    <property type="entry name" value="MetRS_core"/>
</dbReference>
<evidence type="ECO:0000256" key="9">
    <source>
        <dbReference type="RuleBase" id="RU363039"/>
    </source>
</evidence>
<proteinExistence type="inferred from homology"/>
<dbReference type="EMBL" id="DTAN01000052">
    <property type="protein sequence ID" value="HGU64842.1"/>
    <property type="molecule type" value="Genomic_DNA"/>
</dbReference>
<reference evidence="12" key="1">
    <citation type="journal article" date="2020" name="mSystems">
        <title>Genome- and Community-Level Interaction Insights into Carbon Utilization and Element Cycling Functions of Hydrothermarchaeota in Hydrothermal Sediment.</title>
        <authorList>
            <person name="Zhou Z."/>
            <person name="Liu Y."/>
            <person name="Xu W."/>
            <person name="Pan J."/>
            <person name="Luo Z.H."/>
            <person name="Li M."/>
        </authorList>
    </citation>
    <scope>NUCLEOTIDE SEQUENCE [LARGE SCALE GENOMIC DNA]</scope>
    <source>
        <strain evidence="13">SpSt-622</strain>
        <strain evidence="12">SpSt-642</strain>
    </source>
</reference>
<dbReference type="GO" id="GO:0006431">
    <property type="term" value="P:methionyl-tRNA aminoacylation"/>
    <property type="evidence" value="ECO:0007669"/>
    <property type="project" value="InterPro"/>
</dbReference>
<evidence type="ECO:0000256" key="8">
    <source>
        <dbReference type="ARBA" id="ARBA00030904"/>
    </source>
</evidence>
<dbReference type="AlphaFoldDB" id="A0A7C4H4V6"/>
<feature type="domain" description="Methionyl/Leucyl tRNA synthetase" evidence="11">
    <location>
        <begin position="143"/>
        <end position="363"/>
    </location>
</feature>
<dbReference type="Pfam" id="PF09334">
    <property type="entry name" value="tRNA-synt_1g"/>
    <property type="match status" value="2"/>
</dbReference>
<dbReference type="CDD" id="cd00814">
    <property type="entry name" value="MetRS_core"/>
    <property type="match status" value="1"/>
</dbReference>
<dbReference type="SUPFAM" id="SSF52374">
    <property type="entry name" value="Nucleotidylyl transferase"/>
    <property type="match status" value="1"/>
</dbReference>
<evidence type="ECO:0000256" key="4">
    <source>
        <dbReference type="ARBA" id="ARBA00022741"/>
    </source>
</evidence>
<evidence type="ECO:0000256" key="7">
    <source>
        <dbReference type="ARBA" id="ARBA00023146"/>
    </source>
</evidence>
<dbReference type="InterPro" id="IPR014758">
    <property type="entry name" value="Met-tRNA_synth"/>
</dbReference>
<dbReference type="PROSITE" id="PS00178">
    <property type="entry name" value="AA_TRNA_LIGASE_I"/>
    <property type="match status" value="1"/>
</dbReference>
<dbReference type="GO" id="GO:0005524">
    <property type="term" value="F:ATP binding"/>
    <property type="evidence" value="ECO:0007669"/>
    <property type="project" value="UniProtKB-KW"/>
</dbReference>
<feature type="domain" description="Methionyl/Valyl/Leucyl/Isoleucyl-tRNA synthetase anticodon-binding" evidence="10">
    <location>
        <begin position="381"/>
        <end position="463"/>
    </location>
</feature>
<dbReference type="CDD" id="cd07957">
    <property type="entry name" value="Anticodon_Ia_Met"/>
    <property type="match status" value="1"/>
</dbReference>
<gene>
    <name evidence="13" type="ORF">ENT92_01315</name>
    <name evidence="12" type="ORF">ENU14_00070</name>
</gene>
<dbReference type="EC" id="6.1.1.10" evidence="2"/>
<name>A0A7C4H4V6_STAMA</name>
<comment type="caution">
    <text evidence="12">The sequence shown here is derived from an EMBL/GenBank/DDBJ whole genome shotgun (WGS) entry which is preliminary data.</text>
</comment>
<dbReference type="Gene3D" id="2.170.220.10">
    <property type="match status" value="1"/>
</dbReference>
<keyword evidence="4 9" id="KW-0547">Nucleotide-binding</keyword>